<dbReference type="EC" id="5.4.99.-" evidence="7"/>
<reference evidence="10" key="1">
    <citation type="submission" date="2017-04" db="EMBL/GenBank/DDBJ databases">
        <title>Function of individual gut microbiota members based on whole genome sequencing of pure cultures obtained from chicken caecum.</title>
        <authorList>
            <person name="Medvecky M."/>
            <person name="Cejkova D."/>
            <person name="Polansky O."/>
            <person name="Karasova D."/>
            <person name="Kubasova T."/>
            <person name="Cizek A."/>
            <person name="Rychlik I."/>
        </authorList>
    </citation>
    <scope>NUCLEOTIDE SEQUENCE [LARGE SCALE GENOMIC DNA]</scope>
    <source>
        <strain evidence="10">An180</strain>
    </source>
</reference>
<comment type="function">
    <text evidence="7">Responsible for synthesis of pseudouridine from uracil.</text>
</comment>
<dbReference type="GO" id="GO:0003723">
    <property type="term" value="F:RNA binding"/>
    <property type="evidence" value="ECO:0007669"/>
    <property type="project" value="UniProtKB-KW"/>
</dbReference>
<dbReference type="GO" id="GO:0120159">
    <property type="term" value="F:rRNA pseudouridine synthase activity"/>
    <property type="evidence" value="ECO:0007669"/>
    <property type="project" value="UniProtKB-ARBA"/>
</dbReference>
<dbReference type="PANTHER" id="PTHR21600:SF44">
    <property type="entry name" value="RIBOSOMAL LARGE SUBUNIT PSEUDOURIDINE SYNTHASE D"/>
    <property type="match status" value="1"/>
</dbReference>
<dbReference type="SMART" id="SM00363">
    <property type="entry name" value="S4"/>
    <property type="match status" value="1"/>
</dbReference>
<dbReference type="RefSeq" id="WP_087371219.1">
    <property type="nucleotide sequence ID" value="NZ_NFKK01000003.1"/>
</dbReference>
<evidence type="ECO:0000313" key="10">
    <source>
        <dbReference type="Proteomes" id="UP000195897"/>
    </source>
</evidence>
<evidence type="ECO:0000256" key="7">
    <source>
        <dbReference type="RuleBase" id="RU362028"/>
    </source>
</evidence>
<dbReference type="PROSITE" id="PS01129">
    <property type="entry name" value="PSI_RLU"/>
    <property type="match status" value="1"/>
</dbReference>
<evidence type="ECO:0000256" key="5">
    <source>
        <dbReference type="PIRSR" id="PIRSR606225-1"/>
    </source>
</evidence>
<evidence type="ECO:0000259" key="8">
    <source>
        <dbReference type="SMART" id="SM00363"/>
    </source>
</evidence>
<comment type="caution">
    <text evidence="9">The sequence shown here is derived from an EMBL/GenBank/DDBJ whole genome shotgun (WGS) entry which is preliminary data.</text>
</comment>
<dbReference type="SUPFAM" id="SSF55120">
    <property type="entry name" value="Pseudouridine synthase"/>
    <property type="match status" value="1"/>
</dbReference>
<dbReference type="Pfam" id="PF00849">
    <property type="entry name" value="PseudoU_synth_2"/>
    <property type="match status" value="1"/>
</dbReference>
<dbReference type="Gene3D" id="3.10.290.10">
    <property type="entry name" value="RNA-binding S4 domain"/>
    <property type="match status" value="1"/>
</dbReference>
<dbReference type="Gene3D" id="3.30.2350.10">
    <property type="entry name" value="Pseudouridine synthase"/>
    <property type="match status" value="1"/>
</dbReference>
<dbReference type="InterPro" id="IPR002942">
    <property type="entry name" value="S4_RNA-bd"/>
</dbReference>
<sequence>MNEQIFAVLPEQEGKRIDAFVCEQLDGITRSMVQNWIEQGHVTLASGKTVKKNYKVSAGDEVIVQMPEPQSVEIEPENIPIDIVYEDEDIIVVNKARGMVVHPAVGNWNGTLVNALMYHCGDRLSGINGEIRPGIVHRIDKDTSGLLVVAKNDLAHQSLAEQIACHSAAREYQAIVVGAPREDQGTIAQPIGRHKVDRKKMAIVPEGRHAVTHYQVLKRFRGYSLLAFQLETGRTHQIRVHMASIGHPIIGDPLYGLKKDRFSSLDGQCLHAWRLSLDHPRTGERMVFEAPLPEYFIAILNKMVQENG</sequence>
<evidence type="ECO:0000256" key="3">
    <source>
        <dbReference type="ARBA" id="ARBA00022884"/>
    </source>
</evidence>
<gene>
    <name evidence="9" type="ORF">B5F17_04400</name>
</gene>
<dbReference type="InterPro" id="IPR006225">
    <property type="entry name" value="PsdUridine_synth_RluC/D"/>
</dbReference>
<proteinExistence type="inferred from homology"/>
<dbReference type="Proteomes" id="UP000195897">
    <property type="component" value="Unassembled WGS sequence"/>
</dbReference>
<keyword evidence="3 6" id="KW-0694">RNA-binding</keyword>
<dbReference type="InterPro" id="IPR006224">
    <property type="entry name" value="PsdUridine_synth_RluA-like_CS"/>
</dbReference>
<dbReference type="InterPro" id="IPR050188">
    <property type="entry name" value="RluA_PseudoU_synthase"/>
</dbReference>
<evidence type="ECO:0000256" key="1">
    <source>
        <dbReference type="ARBA" id="ARBA00000073"/>
    </source>
</evidence>
<dbReference type="Pfam" id="PF01479">
    <property type="entry name" value="S4"/>
    <property type="match status" value="1"/>
</dbReference>
<protein>
    <recommendedName>
        <fullName evidence="7">Pseudouridine synthase</fullName>
        <ecNumber evidence="7">5.4.99.-</ecNumber>
    </recommendedName>
</protein>
<dbReference type="InterPro" id="IPR006145">
    <property type="entry name" value="PsdUridine_synth_RsuA/RluA"/>
</dbReference>
<dbReference type="FunFam" id="3.30.2350.10:FF:000006">
    <property type="entry name" value="Pseudouridine synthase"/>
    <property type="match status" value="1"/>
</dbReference>
<evidence type="ECO:0000256" key="2">
    <source>
        <dbReference type="ARBA" id="ARBA00010876"/>
    </source>
</evidence>
<dbReference type="AlphaFoldDB" id="A0A1Y4LD67"/>
<evidence type="ECO:0000256" key="6">
    <source>
        <dbReference type="PROSITE-ProRule" id="PRU00182"/>
    </source>
</evidence>
<name>A0A1Y4LD67_9FIRM</name>
<feature type="active site" evidence="5">
    <location>
        <position position="140"/>
    </location>
</feature>
<evidence type="ECO:0000313" key="9">
    <source>
        <dbReference type="EMBL" id="OUP53830.1"/>
    </source>
</evidence>
<dbReference type="GO" id="GO:0000455">
    <property type="term" value="P:enzyme-directed rRNA pseudouridine synthesis"/>
    <property type="evidence" value="ECO:0007669"/>
    <property type="project" value="UniProtKB-ARBA"/>
</dbReference>
<feature type="domain" description="RNA-binding S4" evidence="8">
    <location>
        <begin position="15"/>
        <end position="80"/>
    </location>
</feature>
<dbReference type="PANTHER" id="PTHR21600">
    <property type="entry name" value="MITOCHONDRIAL RNA PSEUDOURIDINE SYNTHASE"/>
    <property type="match status" value="1"/>
</dbReference>
<comment type="catalytic activity">
    <reaction evidence="1 7">
        <text>a uridine in RNA = a pseudouridine in RNA</text>
        <dbReference type="Rhea" id="RHEA:48348"/>
        <dbReference type="Rhea" id="RHEA-COMP:12068"/>
        <dbReference type="Rhea" id="RHEA-COMP:12069"/>
        <dbReference type="ChEBI" id="CHEBI:65314"/>
        <dbReference type="ChEBI" id="CHEBI:65315"/>
    </reaction>
</comment>
<evidence type="ECO:0000256" key="4">
    <source>
        <dbReference type="ARBA" id="ARBA00023235"/>
    </source>
</evidence>
<dbReference type="PROSITE" id="PS50889">
    <property type="entry name" value="S4"/>
    <property type="match status" value="1"/>
</dbReference>
<organism evidence="9 10">
    <name type="scientific">Butyricicoccus pullicaecorum</name>
    <dbReference type="NCBI Taxonomy" id="501571"/>
    <lineage>
        <taxon>Bacteria</taxon>
        <taxon>Bacillati</taxon>
        <taxon>Bacillota</taxon>
        <taxon>Clostridia</taxon>
        <taxon>Eubacteriales</taxon>
        <taxon>Butyricicoccaceae</taxon>
        <taxon>Butyricicoccus</taxon>
    </lineage>
</organism>
<dbReference type="CDD" id="cd02869">
    <property type="entry name" value="PseudoU_synth_RluA_like"/>
    <property type="match status" value="1"/>
</dbReference>
<dbReference type="CDD" id="cd00165">
    <property type="entry name" value="S4"/>
    <property type="match status" value="1"/>
</dbReference>
<comment type="similarity">
    <text evidence="2 7">Belongs to the pseudouridine synthase RluA family.</text>
</comment>
<keyword evidence="4 7" id="KW-0413">Isomerase</keyword>
<dbReference type="InterPro" id="IPR036986">
    <property type="entry name" value="S4_RNA-bd_sf"/>
</dbReference>
<dbReference type="SUPFAM" id="SSF55174">
    <property type="entry name" value="Alpha-L RNA-binding motif"/>
    <property type="match status" value="1"/>
</dbReference>
<dbReference type="NCBIfam" id="TIGR00005">
    <property type="entry name" value="rluA_subfam"/>
    <property type="match status" value="1"/>
</dbReference>
<dbReference type="InterPro" id="IPR020103">
    <property type="entry name" value="PsdUridine_synth_cat_dom_sf"/>
</dbReference>
<dbReference type="EMBL" id="NFKK01000003">
    <property type="protein sequence ID" value="OUP53830.1"/>
    <property type="molecule type" value="Genomic_DNA"/>
</dbReference>
<accession>A0A1Y4LD67</accession>